<dbReference type="GeneID" id="19968484"/>
<dbReference type="Pfam" id="PF00076">
    <property type="entry name" value="RRM_1"/>
    <property type="match status" value="1"/>
</dbReference>
<dbReference type="GO" id="GO:0005737">
    <property type="term" value="C:cytoplasm"/>
    <property type="evidence" value="ECO:0007669"/>
    <property type="project" value="TreeGrafter"/>
</dbReference>
<dbReference type="GO" id="GO:0003723">
    <property type="term" value="F:RNA binding"/>
    <property type="evidence" value="ECO:0007669"/>
    <property type="project" value="UniProtKB-UniRule"/>
</dbReference>
<dbReference type="AlphaFoldDB" id="W2SEB2"/>
<evidence type="ECO:0000259" key="4">
    <source>
        <dbReference type="PROSITE" id="PS50102"/>
    </source>
</evidence>
<dbReference type="HOGENOM" id="CLU_1161081_0_0_1"/>
<accession>W2SEB2</accession>
<dbReference type="GO" id="GO:0000398">
    <property type="term" value="P:mRNA splicing, via spliceosome"/>
    <property type="evidence" value="ECO:0007669"/>
    <property type="project" value="TreeGrafter"/>
</dbReference>
<feature type="compositionally biased region" description="Basic and acidic residues" evidence="3">
    <location>
        <begin position="172"/>
        <end position="192"/>
    </location>
</feature>
<proteinExistence type="predicted"/>
<dbReference type="STRING" id="1220924.W2SEB2"/>
<name>W2SEB2_CYPE1</name>
<dbReference type="PANTHER" id="PTHR15481">
    <property type="entry name" value="RIBONUCLEIC ACID BINDING PROTEIN S1"/>
    <property type="match status" value="1"/>
</dbReference>
<evidence type="ECO:0000313" key="5">
    <source>
        <dbReference type="EMBL" id="ETN46955.1"/>
    </source>
</evidence>
<dbReference type="OrthoDB" id="252020at2759"/>
<dbReference type="PANTHER" id="PTHR15481:SF0">
    <property type="entry name" value="LD23870P-RELATED"/>
    <property type="match status" value="1"/>
</dbReference>
<feature type="region of interest" description="Disordered" evidence="3">
    <location>
        <begin position="1"/>
        <end position="32"/>
    </location>
</feature>
<dbReference type="PROSITE" id="PS50102">
    <property type="entry name" value="RRM"/>
    <property type="match status" value="1"/>
</dbReference>
<dbReference type="InterPro" id="IPR035979">
    <property type="entry name" value="RBD_domain_sf"/>
</dbReference>
<sequence>MSRSRSPSRGDRRSYRERSYTRSPSRGRHVQSSKIVVEKLTRNVTEAHLREIFGSYGRIESIDLPLNKQFMTNRGTAYIFLMVQPLLSALCCPDEPSRDRLHRLEGAAALRQCETAHQEVLLLVVTEVLRLGEEAMAATDANKTTTMHHAHGIQDRPARLEDEDSRTPIPARPRDPHLDDEDRRPEARLDDGGGHQVIAATAAAVVAAVEAGVGLRPGRVMVGGDDYSHSIRLIRRSWW</sequence>
<organism evidence="5 6">
    <name type="scientific">Cyphellophora europaea (strain CBS 101466)</name>
    <name type="common">Phialophora europaea</name>
    <dbReference type="NCBI Taxonomy" id="1220924"/>
    <lineage>
        <taxon>Eukaryota</taxon>
        <taxon>Fungi</taxon>
        <taxon>Dikarya</taxon>
        <taxon>Ascomycota</taxon>
        <taxon>Pezizomycotina</taxon>
        <taxon>Eurotiomycetes</taxon>
        <taxon>Chaetothyriomycetidae</taxon>
        <taxon>Chaetothyriales</taxon>
        <taxon>Cyphellophoraceae</taxon>
        <taxon>Cyphellophora</taxon>
    </lineage>
</organism>
<keyword evidence="6" id="KW-1185">Reference proteome</keyword>
<dbReference type="EMBL" id="KB822711">
    <property type="protein sequence ID" value="ETN46955.1"/>
    <property type="molecule type" value="Genomic_DNA"/>
</dbReference>
<dbReference type="InParanoid" id="W2SEB2"/>
<dbReference type="GO" id="GO:0005654">
    <property type="term" value="C:nucleoplasm"/>
    <property type="evidence" value="ECO:0007669"/>
    <property type="project" value="TreeGrafter"/>
</dbReference>
<evidence type="ECO:0000256" key="3">
    <source>
        <dbReference type="SAM" id="MobiDB-lite"/>
    </source>
</evidence>
<dbReference type="InterPro" id="IPR000504">
    <property type="entry name" value="RRM_dom"/>
</dbReference>
<reference evidence="5 6" key="1">
    <citation type="submission" date="2013-03" db="EMBL/GenBank/DDBJ databases">
        <title>The Genome Sequence of Phialophora europaea CBS 101466.</title>
        <authorList>
            <consortium name="The Broad Institute Genomics Platform"/>
            <person name="Cuomo C."/>
            <person name="de Hoog S."/>
            <person name="Gorbushina A."/>
            <person name="Walker B."/>
            <person name="Young S.K."/>
            <person name="Zeng Q."/>
            <person name="Gargeya S."/>
            <person name="Fitzgerald M."/>
            <person name="Haas B."/>
            <person name="Abouelleil A."/>
            <person name="Allen A.W."/>
            <person name="Alvarado L."/>
            <person name="Arachchi H.M."/>
            <person name="Berlin A.M."/>
            <person name="Chapman S.B."/>
            <person name="Gainer-Dewar J."/>
            <person name="Goldberg J."/>
            <person name="Griggs A."/>
            <person name="Gujja S."/>
            <person name="Hansen M."/>
            <person name="Howarth C."/>
            <person name="Imamovic A."/>
            <person name="Ireland A."/>
            <person name="Larimer J."/>
            <person name="McCowan C."/>
            <person name="Murphy C."/>
            <person name="Pearson M."/>
            <person name="Poon T.W."/>
            <person name="Priest M."/>
            <person name="Roberts A."/>
            <person name="Saif S."/>
            <person name="Shea T."/>
            <person name="Sisk P."/>
            <person name="Sykes S."/>
            <person name="Wortman J."/>
            <person name="Nusbaum C."/>
            <person name="Birren B."/>
        </authorList>
    </citation>
    <scope>NUCLEOTIDE SEQUENCE [LARGE SCALE GENOMIC DNA]</scope>
    <source>
        <strain evidence="5 6">CBS 101466</strain>
    </source>
</reference>
<dbReference type="RefSeq" id="XP_008711667.1">
    <property type="nucleotide sequence ID" value="XM_008713445.1"/>
</dbReference>
<evidence type="ECO:0000313" key="6">
    <source>
        <dbReference type="Proteomes" id="UP000030752"/>
    </source>
</evidence>
<feature type="region of interest" description="Disordered" evidence="3">
    <location>
        <begin position="140"/>
        <end position="192"/>
    </location>
</feature>
<dbReference type="InterPro" id="IPR012677">
    <property type="entry name" value="Nucleotide-bd_a/b_plait_sf"/>
</dbReference>
<dbReference type="SUPFAM" id="SSF54928">
    <property type="entry name" value="RNA-binding domain, RBD"/>
    <property type="match status" value="1"/>
</dbReference>
<feature type="domain" description="RRM" evidence="4">
    <location>
        <begin position="33"/>
        <end position="79"/>
    </location>
</feature>
<keyword evidence="1 2" id="KW-0694">RNA-binding</keyword>
<feature type="compositionally biased region" description="Basic and acidic residues" evidence="3">
    <location>
        <begin position="8"/>
        <end position="20"/>
    </location>
</feature>
<dbReference type="Gene3D" id="3.30.70.330">
    <property type="match status" value="1"/>
</dbReference>
<dbReference type="eggNOG" id="KOG4209">
    <property type="taxonomic scope" value="Eukaryota"/>
</dbReference>
<gene>
    <name evidence="5" type="ORF">HMPREF1541_01145</name>
</gene>
<evidence type="ECO:0000256" key="1">
    <source>
        <dbReference type="ARBA" id="ARBA00022884"/>
    </source>
</evidence>
<dbReference type="VEuPathDB" id="FungiDB:HMPREF1541_01145"/>
<dbReference type="Proteomes" id="UP000030752">
    <property type="component" value="Unassembled WGS sequence"/>
</dbReference>
<dbReference type="GO" id="GO:0061574">
    <property type="term" value="C:ASAP complex"/>
    <property type="evidence" value="ECO:0007669"/>
    <property type="project" value="TreeGrafter"/>
</dbReference>
<protein>
    <recommendedName>
        <fullName evidence="4">RRM domain-containing protein</fullName>
    </recommendedName>
</protein>
<evidence type="ECO:0000256" key="2">
    <source>
        <dbReference type="PROSITE-ProRule" id="PRU00176"/>
    </source>
</evidence>